<feature type="transmembrane region" description="Helical" evidence="13">
    <location>
        <begin position="29"/>
        <end position="46"/>
    </location>
</feature>
<evidence type="ECO:0000313" key="15">
    <source>
        <dbReference type="EMBL" id="SNT46890.1"/>
    </source>
</evidence>
<evidence type="ECO:0000256" key="10">
    <source>
        <dbReference type="ARBA" id="ARBA00022989"/>
    </source>
</evidence>
<keyword evidence="7" id="KW-0547">Nucleotide-binding</keyword>
<evidence type="ECO:0000256" key="13">
    <source>
        <dbReference type="SAM" id="Phobius"/>
    </source>
</evidence>
<organism evidence="15 16">
    <name type="scientific">Rhodococcoides kyotonense</name>
    <dbReference type="NCBI Taxonomy" id="398843"/>
    <lineage>
        <taxon>Bacteria</taxon>
        <taxon>Bacillati</taxon>
        <taxon>Actinomycetota</taxon>
        <taxon>Actinomycetes</taxon>
        <taxon>Mycobacteriales</taxon>
        <taxon>Nocardiaceae</taxon>
        <taxon>Rhodococcoides</taxon>
    </lineage>
</organism>
<dbReference type="PANTHER" id="PTHR44936:SF9">
    <property type="entry name" value="SENSOR PROTEIN CREC"/>
    <property type="match status" value="1"/>
</dbReference>
<evidence type="ECO:0000256" key="12">
    <source>
        <dbReference type="SAM" id="MobiDB-lite"/>
    </source>
</evidence>
<dbReference type="EMBL" id="FZOW01000023">
    <property type="protein sequence ID" value="SNT46890.1"/>
    <property type="molecule type" value="Genomic_DNA"/>
</dbReference>
<evidence type="ECO:0000259" key="14">
    <source>
        <dbReference type="PROSITE" id="PS50109"/>
    </source>
</evidence>
<comment type="subcellular location">
    <subcellularLocation>
        <location evidence="2">Membrane</location>
    </subcellularLocation>
</comment>
<evidence type="ECO:0000256" key="11">
    <source>
        <dbReference type="ARBA" id="ARBA00023012"/>
    </source>
</evidence>
<dbReference type="OrthoDB" id="4652229at2"/>
<proteinExistence type="predicted"/>
<reference evidence="16" key="1">
    <citation type="submission" date="2017-06" db="EMBL/GenBank/DDBJ databases">
        <authorList>
            <person name="Varghese N."/>
            <person name="Submissions S."/>
        </authorList>
    </citation>
    <scope>NUCLEOTIDE SEQUENCE [LARGE SCALE GENOMIC DNA]</scope>
    <source>
        <strain evidence="16">JCM 23211</strain>
    </source>
</reference>
<dbReference type="STRING" id="398843.A3K89_00495"/>
<evidence type="ECO:0000256" key="2">
    <source>
        <dbReference type="ARBA" id="ARBA00004370"/>
    </source>
</evidence>
<comment type="catalytic activity">
    <reaction evidence="1">
        <text>ATP + protein L-histidine = ADP + protein N-phospho-L-histidine.</text>
        <dbReference type="EC" id="2.7.13.3"/>
    </reaction>
</comment>
<keyword evidence="10 13" id="KW-1133">Transmembrane helix</keyword>
<keyword evidence="6 13" id="KW-0812">Transmembrane</keyword>
<dbReference type="SMART" id="SM00387">
    <property type="entry name" value="HATPase_c"/>
    <property type="match status" value="1"/>
</dbReference>
<keyword evidence="16" id="KW-1185">Reference proteome</keyword>
<feature type="domain" description="Histidine kinase" evidence="14">
    <location>
        <begin position="498"/>
        <end position="608"/>
    </location>
</feature>
<dbReference type="AlphaFoldDB" id="A0A239MWL3"/>
<evidence type="ECO:0000256" key="4">
    <source>
        <dbReference type="ARBA" id="ARBA00022553"/>
    </source>
</evidence>
<evidence type="ECO:0000256" key="3">
    <source>
        <dbReference type="ARBA" id="ARBA00012438"/>
    </source>
</evidence>
<dbReference type="SUPFAM" id="SSF55874">
    <property type="entry name" value="ATPase domain of HSP90 chaperone/DNA topoisomerase II/histidine kinase"/>
    <property type="match status" value="1"/>
</dbReference>
<dbReference type="InterPro" id="IPR003660">
    <property type="entry name" value="HAMP_dom"/>
</dbReference>
<keyword evidence="5" id="KW-0808">Transferase</keyword>
<dbReference type="InterPro" id="IPR003594">
    <property type="entry name" value="HATPase_dom"/>
</dbReference>
<feature type="compositionally biased region" description="Pro residues" evidence="12">
    <location>
        <begin position="737"/>
        <end position="749"/>
    </location>
</feature>
<dbReference type="Proteomes" id="UP000198327">
    <property type="component" value="Unassembled WGS sequence"/>
</dbReference>
<dbReference type="InterPro" id="IPR005467">
    <property type="entry name" value="His_kinase_dom"/>
</dbReference>
<feature type="transmembrane region" description="Helical" evidence="13">
    <location>
        <begin position="294"/>
        <end position="316"/>
    </location>
</feature>
<dbReference type="PROSITE" id="PS50109">
    <property type="entry name" value="HIS_KIN"/>
    <property type="match status" value="1"/>
</dbReference>
<feature type="compositionally biased region" description="Basic and acidic residues" evidence="12">
    <location>
        <begin position="855"/>
        <end position="870"/>
    </location>
</feature>
<dbReference type="InterPro" id="IPR050980">
    <property type="entry name" value="2C_sensor_his_kinase"/>
</dbReference>
<dbReference type="GO" id="GO:0004673">
    <property type="term" value="F:protein histidine kinase activity"/>
    <property type="evidence" value="ECO:0007669"/>
    <property type="project" value="UniProtKB-EC"/>
</dbReference>
<name>A0A239MWL3_9NOCA</name>
<dbReference type="GO" id="GO:0016020">
    <property type="term" value="C:membrane"/>
    <property type="evidence" value="ECO:0007669"/>
    <property type="project" value="UniProtKB-SubCell"/>
</dbReference>
<gene>
    <name evidence="15" type="ORF">SAMN05421642_12373</name>
</gene>
<protein>
    <recommendedName>
        <fullName evidence="3">histidine kinase</fullName>
        <ecNumber evidence="3">2.7.13.3</ecNumber>
    </recommendedName>
</protein>
<evidence type="ECO:0000256" key="6">
    <source>
        <dbReference type="ARBA" id="ARBA00022692"/>
    </source>
</evidence>
<feature type="compositionally biased region" description="Basic and acidic residues" evidence="12">
    <location>
        <begin position="616"/>
        <end position="627"/>
    </location>
</feature>
<keyword evidence="8 15" id="KW-0418">Kinase</keyword>
<evidence type="ECO:0000256" key="7">
    <source>
        <dbReference type="ARBA" id="ARBA00022741"/>
    </source>
</evidence>
<feature type="compositionally biased region" description="Polar residues" evidence="12">
    <location>
        <begin position="635"/>
        <end position="648"/>
    </location>
</feature>
<dbReference type="EC" id="2.7.13.3" evidence="3"/>
<evidence type="ECO:0000256" key="9">
    <source>
        <dbReference type="ARBA" id="ARBA00022840"/>
    </source>
</evidence>
<feature type="compositionally biased region" description="Polar residues" evidence="12">
    <location>
        <begin position="768"/>
        <end position="778"/>
    </location>
</feature>
<accession>A0A239MWL3</accession>
<feature type="compositionally biased region" description="Polar residues" evidence="12">
    <location>
        <begin position="689"/>
        <end position="698"/>
    </location>
</feature>
<dbReference type="PANTHER" id="PTHR44936">
    <property type="entry name" value="SENSOR PROTEIN CREC"/>
    <property type="match status" value="1"/>
</dbReference>
<evidence type="ECO:0000313" key="16">
    <source>
        <dbReference type="Proteomes" id="UP000198327"/>
    </source>
</evidence>
<keyword evidence="4" id="KW-0597">Phosphoprotein</keyword>
<keyword evidence="13" id="KW-0472">Membrane</keyword>
<keyword evidence="11" id="KW-0902">Two-component regulatory system</keyword>
<evidence type="ECO:0000256" key="5">
    <source>
        <dbReference type="ARBA" id="ARBA00022679"/>
    </source>
</evidence>
<dbReference type="Gene3D" id="3.30.565.10">
    <property type="entry name" value="Histidine kinase-like ATPase, C-terminal domain"/>
    <property type="match status" value="1"/>
</dbReference>
<dbReference type="GO" id="GO:0000160">
    <property type="term" value="P:phosphorelay signal transduction system"/>
    <property type="evidence" value="ECO:0007669"/>
    <property type="project" value="UniProtKB-KW"/>
</dbReference>
<dbReference type="Gene3D" id="6.10.340.10">
    <property type="match status" value="1"/>
</dbReference>
<dbReference type="GO" id="GO:0005524">
    <property type="term" value="F:ATP binding"/>
    <property type="evidence" value="ECO:0007669"/>
    <property type="project" value="UniProtKB-KW"/>
</dbReference>
<keyword evidence="9" id="KW-0067">ATP-binding</keyword>
<sequence>MVETVTEPPPRAATVRRETLSAWPLRAKVAAVVALPLALAMFFGALRVQSELASAADLSAAADNARIVDPILRLDALVGADAVAGTTLDGAAFDNAVETVRSTVEATIGTESTVRTQLDEAIATAVGLRDRLAAGFVPPIERADAAGAVTTGLAAVVGTALDVENSEVRSAIDGVTVAMAGRRAAETQQLLVSILEPDVLALANRTAGRESADIDALAALVGNDATTVVDLRGELDSRIRMYGAAASGAPTNPFLSAGRSAERYTEALDEFSESLGTTLSAAALDRRSVALRDAAVVLGAVLTALVLALLVARSLVQPIRRLRLGALSVAHRELPSEIEQIRSGGHTPEISPVPVHTSEEIGQLARAVDAIHEEALQLAGEQARLRVQVGNMFETLSRRSRSLVDQQLALIEELERDEDDPRRLDSLFRLDHLATRMRRNGANLMVLAGTQSRRPHSDQPVALDAVMSAAVSEVEDYRRVRMLDVPDAALTAASAGDVVHLVAELIDNALRYSPPDSAVAVTAARAVEGGILLEVADRGLGMPPADLEETNNRLAVGGEVTPETARRMGLFVVGRLAQRHGVTVRLRATQVHGASSGVTVSMHIPVALVVTSFPTTERHARPPRRESSPILGSVPPSQEKSIQSTPGSGESAVERTAPVSLVSGGHNGATTDHQVGKLPRRRPGASGVDEQTSLSTASGEAPERRVNGSPSNTAAFFGARPAAHAARAESESAEASIPPPDPLAPPPQTMPIYQRMVSEWLVDPATGQGRSRSWTTPADSGWAAARNATDNEVGQRTDAGLPARRPGARLVPGAVDQRPPTNGSVGLSPQDRIPTRSPEAVRDKLTSHFTGVRTGRAEDVSGRHRTEEDE</sequence>
<feature type="region of interest" description="Disordered" evidence="12">
    <location>
        <begin position="615"/>
        <end position="750"/>
    </location>
</feature>
<dbReference type="InterPro" id="IPR036890">
    <property type="entry name" value="HATPase_C_sf"/>
</dbReference>
<evidence type="ECO:0000256" key="1">
    <source>
        <dbReference type="ARBA" id="ARBA00000085"/>
    </source>
</evidence>
<dbReference type="SMART" id="SM00304">
    <property type="entry name" value="HAMP"/>
    <property type="match status" value="1"/>
</dbReference>
<feature type="region of interest" description="Disordered" evidence="12">
    <location>
        <begin position="766"/>
        <end position="870"/>
    </location>
</feature>
<evidence type="ECO:0000256" key="8">
    <source>
        <dbReference type="ARBA" id="ARBA00022777"/>
    </source>
</evidence>
<dbReference type="Pfam" id="PF02518">
    <property type="entry name" value="HATPase_c"/>
    <property type="match status" value="1"/>
</dbReference>
<feature type="compositionally biased region" description="Low complexity" evidence="12">
    <location>
        <begin position="714"/>
        <end position="725"/>
    </location>
</feature>